<reference evidence="4" key="2">
    <citation type="submission" date="2015-01" db="EMBL/GenBank/DDBJ databases">
        <title>Evolutionary Origins and Diversification of the Mycorrhizal Mutualists.</title>
        <authorList>
            <consortium name="DOE Joint Genome Institute"/>
            <consortium name="Mycorrhizal Genomics Consortium"/>
            <person name="Kohler A."/>
            <person name="Kuo A."/>
            <person name="Nagy L.G."/>
            <person name="Floudas D."/>
            <person name="Copeland A."/>
            <person name="Barry K.W."/>
            <person name="Cichocki N."/>
            <person name="Veneault-Fourrey C."/>
            <person name="LaButti K."/>
            <person name="Lindquist E.A."/>
            <person name="Lipzen A."/>
            <person name="Lundell T."/>
            <person name="Morin E."/>
            <person name="Murat C."/>
            <person name="Riley R."/>
            <person name="Ohm R."/>
            <person name="Sun H."/>
            <person name="Tunlid A."/>
            <person name="Henrissat B."/>
            <person name="Grigoriev I.V."/>
            <person name="Hibbett D.S."/>
            <person name="Martin F."/>
        </authorList>
    </citation>
    <scope>NUCLEOTIDE SEQUENCE [LARGE SCALE GENOMIC DNA]</scope>
    <source>
        <strain evidence="4">Ve08.2h10</strain>
    </source>
</reference>
<dbReference type="Pfam" id="PF20151">
    <property type="entry name" value="DUF6533"/>
    <property type="match status" value="1"/>
</dbReference>
<keyword evidence="1" id="KW-0812">Transmembrane</keyword>
<proteinExistence type="predicted"/>
<feature type="transmembrane region" description="Helical" evidence="1">
    <location>
        <begin position="69"/>
        <end position="88"/>
    </location>
</feature>
<evidence type="ECO:0000256" key="1">
    <source>
        <dbReference type="SAM" id="Phobius"/>
    </source>
</evidence>
<organism evidence="3 4">
    <name type="scientific">Paxillus rubicundulus Ve08.2h10</name>
    <dbReference type="NCBI Taxonomy" id="930991"/>
    <lineage>
        <taxon>Eukaryota</taxon>
        <taxon>Fungi</taxon>
        <taxon>Dikarya</taxon>
        <taxon>Basidiomycota</taxon>
        <taxon>Agaricomycotina</taxon>
        <taxon>Agaricomycetes</taxon>
        <taxon>Agaricomycetidae</taxon>
        <taxon>Boletales</taxon>
        <taxon>Paxilineae</taxon>
        <taxon>Paxillaceae</taxon>
        <taxon>Paxillus</taxon>
    </lineage>
</organism>
<gene>
    <name evidence="3" type="ORF">PAXRUDRAFT_830360</name>
</gene>
<evidence type="ECO:0000313" key="4">
    <source>
        <dbReference type="Proteomes" id="UP000054538"/>
    </source>
</evidence>
<accession>A0A0D0DL85</accession>
<dbReference type="InParanoid" id="A0A0D0DL85"/>
<dbReference type="AlphaFoldDB" id="A0A0D0DL85"/>
<keyword evidence="4" id="KW-1185">Reference proteome</keyword>
<evidence type="ECO:0000259" key="2">
    <source>
        <dbReference type="Pfam" id="PF20151"/>
    </source>
</evidence>
<evidence type="ECO:0000313" key="3">
    <source>
        <dbReference type="EMBL" id="KIK92003.1"/>
    </source>
</evidence>
<dbReference type="InterPro" id="IPR045340">
    <property type="entry name" value="DUF6533"/>
</dbReference>
<dbReference type="OrthoDB" id="2681239at2759"/>
<feature type="non-terminal residue" evidence="3">
    <location>
        <position position="141"/>
    </location>
</feature>
<keyword evidence="1" id="KW-0472">Membrane</keyword>
<reference evidence="3 4" key="1">
    <citation type="submission" date="2014-04" db="EMBL/GenBank/DDBJ databases">
        <authorList>
            <consortium name="DOE Joint Genome Institute"/>
            <person name="Kuo A."/>
            <person name="Kohler A."/>
            <person name="Jargeat P."/>
            <person name="Nagy L.G."/>
            <person name="Floudas D."/>
            <person name="Copeland A."/>
            <person name="Barry K.W."/>
            <person name="Cichocki N."/>
            <person name="Veneault-Fourrey C."/>
            <person name="LaButti K."/>
            <person name="Lindquist E.A."/>
            <person name="Lipzen A."/>
            <person name="Lundell T."/>
            <person name="Morin E."/>
            <person name="Murat C."/>
            <person name="Sun H."/>
            <person name="Tunlid A."/>
            <person name="Henrissat B."/>
            <person name="Grigoriev I.V."/>
            <person name="Hibbett D.S."/>
            <person name="Martin F."/>
            <person name="Nordberg H.P."/>
            <person name="Cantor M.N."/>
            <person name="Hua S.X."/>
        </authorList>
    </citation>
    <scope>NUCLEOTIDE SEQUENCE [LARGE SCALE GENOMIC DNA]</scope>
    <source>
        <strain evidence="3 4">Ve08.2h10</strain>
    </source>
</reference>
<keyword evidence="1" id="KW-1133">Transmembrane helix</keyword>
<dbReference type="HOGENOM" id="CLU_1829992_0_0_1"/>
<dbReference type="EMBL" id="KN825325">
    <property type="protein sequence ID" value="KIK92003.1"/>
    <property type="molecule type" value="Genomic_DNA"/>
</dbReference>
<feature type="transmembrane region" description="Helical" evidence="1">
    <location>
        <begin position="36"/>
        <end position="57"/>
    </location>
</feature>
<feature type="domain" description="DUF6533" evidence="2">
    <location>
        <begin position="2"/>
        <end position="45"/>
    </location>
</feature>
<protein>
    <recommendedName>
        <fullName evidence="2">DUF6533 domain-containing protein</fullName>
    </recommendedName>
</protein>
<dbReference type="Proteomes" id="UP000054538">
    <property type="component" value="Unassembled WGS sequence"/>
</dbReference>
<feature type="transmembrane region" description="Helical" evidence="1">
    <location>
        <begin position="100"/>
        <end position="121"/>
    </location>
</feature>
<name>A0A0D0DL85_9AGAM</name>
<sequence>LFEVSIAILFISDYFYKLEDELTLVWSRRGWSVGKALFVLTRYIPWVIIPVMLFSTFTTNLDVHTCKTVLYFLVVLDAVAIALSEAIFSFRVYAMWNRNMTVLVILCCTTTVLLVALIYIFQSYLPSVTCKHVTGDDISQN</sequence>